<accession>A0A137P4Q5</accession>
<sequence>MFLAWHSWFLYELEQAIMQIDPEVRFPYWDWSVNYPNINNDPIWQKYEKCFTRKNQFDDAISESKPEIEELSNSKSYLDFTENLELGSHGCVHVGISIEFAGSGSLSDPLFYAHHTFIDKIWFDRQNRHSEFTLSYLTSLSTQMPGFPAK</sequence>
<evidence type="ECO:0000256" key="1">
    <source>
        <dbReference type="ARBA" id="ARBA00022723"/>
    </source>
</evidence>
<keyword evidence="2" id="KW-0186">Copper</keyword>
<dbReference type="PANTHER" id="PTHR11474:SF126">
    <property type="entry name" value="TYROSINASE-LIKE PROTEIN TYR-1-RELATED"/>
    <property type="match status" value="1"/>
</dbReference>
<dbReference type="AlphaFoldDB" id="A0A137P4Q5"/>
<dbReference type="Pfam" id="PF00264">
    <property type="entry name" value="Tyrosinase"/>
    <property type="match status" value="1"/>
</dbReference>
<evidence type="ECO:0000313" key="5">
    <source>
        <dbReference type="Proteomes" id="UP000070444"/>
    </source>
</evidence>
<dbReference type="STRING" id="796925.A0A137P4Q5"/>
<name>A0A137P4Q5_CONC2</name>
<evidence type="ECO:0000259" key="3">
    <source>
        <dbReference type="PROSITE" id="PS00498"/>
    </source>
</evidence>
<dbReference type="InterPro" id="IPR002227">
    <property type="entry name" value="Tyrosinase_Cu-bd"/>
</dbReference>
<gene>
    <name evidence="4" type="ORF">CONCODRAFT_71088</name>
</gene>
<dbReference type="InterPro" id="IPR008922">
    <property type="entry name" value="Di-copper_centre_dom_sf"/>
</dbReference>
<dbReference type="PANTHER" id="PTHR11474">
    <property type="entry name" value="TYROSINASE FAMILY MEMBER"/>
    <property type="match status" value="1"/>
</dbReference>
<evidence type="ECO:0000256" key="2">
    <source>
        <dbReference type="ARBA" id="ARBA00023008"/>
    </source>
</evidence>
<evidence type="ECO:0000313" key="4">
    <source>
        <dbReference type="EMBL" id="KXN69929.1"/>
    </source>
</evidence>
<dbReference type="InterPro" id="IPR050316">
    <property type="entry name" value="Tyrosinase/Hemocyanin"/>
</dbReference>
<protein>
    <submittedName>
        <fullName evidence="4">Di-copper centre-containing protein</fullName>
    </submittedName>
</protein>
<dbReference type="Proteomes" id="UP000070444">
    <property type="component" value="Unassembled WGS sequence"/>
</dbReference>
<proteinExistence type="predicted"/>
<dbReference type="GO" id="GO:0016491">
    <property type="term" value="F:oxidoreductase activity"/>
    <property type="evidence" value="ECO:0007669"/>
    <property type="project" value="InterPro"/>
</dbReference>
<dbReference type="OrthoDB" id="6132182at2759"/>
<feature type="domain" description="Tyrosinase copper-binding" evidence="3">
    <location>
        <begin position="108"/>
        <end position="119"/>
    </location>
</feature>
<dbReference type="SUPFAM" id="SSF48056">
    <property type="entry name" value="Di-copper centre-containing domain"/>
    <property type="match status" value="1"/>
</dbReference>
<keyword evidence="1" id="KW-0479">Metal-binding</keyword>
<dbReference type="EMBL" id="KQ964518">
    <property type="protein sequence ID" value="KXN69929.1"/>
    <property type="molecule type" value="Genomic_DNA"/>
</dbReference>
<organism evidence="4 5">
    <name type="scientific">Conidiobolus coronatus (strain ATCC 28846 / CBS 209.66 / NRRL 28638)</name>
    <name type="common">Delacroixia coronata</name>
    <dbReference type="NCBI Taxonomy" id="796925"/>
    <lineage>
        <taxon>Eukaryota</taxon>
        <taxon>Fungi</taxon>
        <taxon>Fungi incertae sedis</taxon>
        <taxon>Zoopagomycota</taxon>
        <taxon>Entomophthoromycotina</taxon>
        <taxon>Entomophthoromycetes</taxon>
        <taxon>Entomophthorales</taxon>
        <taxon>Ancylistaceae</taxon>
        <taxon>Conidiobolus</taxon>
    </lineage>
</organism>
<dbReference type="PROSITE" id="PS00498">
    <property type="entry name" value="TYROSINASE_2"/>
    <property type="match status" value="1"/>
</dbReference>
<dbReference type="GO" id="GO:0046872">
    <property type="term" value="F:metal ion binding"/>
    <property type="evidence" value="ECO:0007669"/>
    <property type="project" value="UniProtKB-KW"/>
</dbReference>
<keyword evidence="5" id="KW-1185">Reference proteome</keyword>
<reference evidence="4 5" key="1">
    <citation type="journal article" date="2015" name="Genome Biol. Evol.">
        <title>Phylogenomic analyses indicate that early fungi evolved digesting cell walls of algal ancestors of land plants.</title>
        <authorList>
            <person name="Chang Y."/>
            <person name="Wang S."/>
            <person name="Sekimoto S."/>
            <person name="Aerts A.L."/>
            <person name="Choi C."/>
            <person name="Clum A."/>
            <person name="LaButti K.M."/>
            <person name="Lindquist E.A."/>
            <person name="Yee Ngan C."/>
            <person name="Ohm R.A."/>
            <person name="Salamov A.A."/>
            <person name="Grigoriev I.V."/>
            <person name="Spatafora J.W."/>
            <person name="Berbee M.L."/>
        </authorList>
    </citation>
    <scope>NUCLEOTIDE SEQUENCE [LARGE SCALE GENOMIC DNA]</scope>
    <source>
        <strain evidence="4 5">NRRL 28638</strain>
    </source>
</reference>
<dbReference type="Gene3D" id="1.10.1280.10">
    <property type="entry name" value="Di-copper center containing domain from catechol oxidase"/>
    <property type="match status" value="2"/>
</dbReference>